<gene>
    <name evidence="1" type="ORF">UFOPK4237_01676</name>
</gene>
<organism evidence="1">
    <name type="scientific">freshwater metagenome</name>
    <dbReference type="NCBI Taxonomy" id="449393"/>
    <lineage>
        <taxon>unclassified sequences</taxon>
        <taxon>metagenomes</taxon>
        <taxon>ecological metagenomes</taxon>
    </lineage>
</organism>
<reference evidence="1" key="1">
    <citation type="submission" date="2020-05" db="EMBL/GenBank/DDBJ databases">
        <authorList>
            <person name="Chiriac C."/>
            <person name="Salcher M."/>
            <person name="Ghai R."/>
            <person name="Kavagutti S V."/>
        </authorList>
    </citation>
    <scope>NUCLEOTIDE SEQUENCE</scope>
</reference>
<dbReference type="PANTHER" id="PTHR31563:SF10">
    <property type="entry name" value="ION CHANNEL POLLUX-RELATED"/>
    <property type="match status" value="1"/>
</dbReference>
<dbReference type="GO" id="GO:0006811">
    <property type="term" value="P:monoatomic ion transport"/>
    <property type="evidence" value="ECO:0007669"/>
    <property type="project" value="InterPro"/>
</dbReference>
<dbReference type="InterPro" id="IPR044849">
    <property type="entry name" value="CASTOR/POLLUX/SYM8-like"/>
</dbReference>
<protein>
    <submittedName>
        <fullName evidence="1">Unannotated protein</fullName>
    </submittedName>
</protein>
<dbReference type="AlphaFoldDB" id="A0A6J7SP00"/>
<sequence>MDPSHVDLGGKQTSHDFIVSQKLISLLMAQLSESPHLSAVFSELFDSGGVVVALHPVERYLDMGKHTFEDVIVACRDLGVTAIGYRSADALDDPLALSGGIRVNPRKAQMIEFKPGDTLAVISTN</sequence>
<dbReference type="EMBL" id="CAFBPZ010000171">
    <property type="protein sequence ID" value="CAB5043025.1"/>
    <property type="molecule type" value="Genomic_DNA"/>
</dbReference>
<accession>A0A6J7SP00</accession>
<dbReference type="PANTHER" id="PTHR31563">
    <property type="entry name" value="ION CHANNEL POLLUX-RELATED"/>
    <property type="match status" value="1"/>
</dbReference>
<name>A0A6J7SP00_9ZZZZ</name>
<evidence type="ECO:0000313" key="1">
    <source>
        <dbReference type="EMBL" id="CAB5043025.1"/>
    </source>
</evidence>
<proteinExistence type="predicted"/>